<reference evidence="2 3" key="1">
    <citation type="submission" date="2015-04" db="EMBL/GenBank/DDBJ databases">
        <title>Complete genome of flavobacterium.</title>
        <authorList>
            <person name="Kwon Y.M."/>
            <person name="Kim S.-J."/>
        </authorList>
    </citation>
    <scope>NUCLEOTIDE SEQUENCE [LARGE SCALE GENOMIC DNA]</scope>
    <source>
        <strain evidence="2 3">DK169</strain>
    </source>
</reference>
<name>A0A0N8WG45_9FLAO</name>
<dbReference type="Pfam" id="PF03724">
    <property type="entry name" value="META"/>
    <property type="match status" value="1"/>
</dbReference>
<dbReference type="STRING" id="346185.AAY42_11790"/>
<keyword evidence="3" id="KW-1185">Reference proteome</keyword>
<feature type="domain" description="DUF306" evidence="1">
    <location>
        <begin position="23"/>
        <end position="110"/>
    </location>
</feature>
<evidence type="ECO:0000313" key="3">
    <source>
        <dbReference type="Proteomes" id="UP000050827"/>
    </source>
</evidence>
<dbReference type="Proteomes" id="UP000050827">
    <property type="component" value="Unassembled WGS sequence"/>
</dbReference>
<comment type="caution">
    <text evidence="2">The sequence shown here is derived from an EMBL/GenBank/DDBJ whole genome shotgun (WGS) entry which is preliminary data.</text>
</comment>
<protein>
    <recommendedName>
        <fullName evidence="1">DUF306 domain-containing protein</fullName>
    </recommendedName>
</protein>
<evidence type="ECO:0000313" key="2">
    <source>
        <dbReference type="EMBL" id="KQC30475.1"/>
    </source>
</evidence>
<proteinExistence type="predicted"/>
<organism evidence="2 3">
    <name type="scientific">Flagellimonas eckloniae</name>
    <dbReference type="NCBI Taxonomy" id="346185"/>
    <lineage>
        <taxon>Bacteria</taxon>
        <taxon>Pseudomonadati</taxon>
        <taxon>Bacteroidota</taxon>
        <taxon>Flavobacteriia</taxon>
        <taxon>Flavobacteriales</taxon>
        <taxon>Flavobacteriaceae</taxon>
        <taxon>Flagellimonas</taxon>
    </lineage>
</organism>
<dbReference type="InterPro" id="IPR005184">
    <property type="entry name" value="DUF306_Meta_HslJ"/>
</dbReference>
<evidence type="ECO:0000259" key="1">
    <source>
        <dbReference type="Pfam" id="PF03724"/>
    </source>
</evidence>
<dbReference type="AlphaFoldDB" id="A0A0N8WG45"/>
<sequence length="137" mass="14522">MCLGSCGAKEESNIGDNNSAILGTWKITSIKVSSASLTQRPPTGEAISISFLEDGAFNGSTPNNTFNGLYGFEGTNTLTIIEFGATEAEDTTYGQAFFNAVEAATVSELESTQFGYSFESQDLILVFGDSGEMVLEK</sequence>
<dbReference type="EMBL" id="LCTZ01000002">
    <property type="protein sequence ID" value="KQC30475.1"/>
    <property type="molecule type" value="Genomic_DNA"/>
</dbReference>
<dbReference type="InterPro" id="IPR038670">
    <property type="entry name" value="HslJ-like_sf"/>
</dbReference>
<dbReference type="Gene3D" id="2.40.128.270">
    <property type="match status" value="1"/>
</dbReference>
<accession>A0A0N8WG45</accession>
<gene>
    <name evidence="2" type="ORF">AAY42_11790</name>
</gene>